<name>A0A840EL66_9FLAO</name>
<dbReference type="EMBL" id="JACIFO010000001">
    <property type="protein sequence ID" value="MBB4117865.1"/>
    <property type="molecule type" value="Genomic_DNA"/>
</dbReference>
<accession>A0A840EL66</accession>
<comment type="caution">
    <text evidence="1">The sequence shown here is derived from an EMBL/GenBank/DDBJ whole genome shotgun (WGS) entry which is preliminary data.</text>
</comment>
<evidence type="ECO:0000313" key="2">
    <source>
        <dbReference type="Proteomes" id="UP000553034"/>
    </source>
</evidence>
<gene>
    <name evidence="1" type="ORF">GGR32_000137</name>
</gene>
<organism evidence="1 2">
    <name type="scientific">Mesonia hippocampi</name>
    <dbReference type="NCBI Taxonomy" id="1628250"/>
    <lineage>
        <taxon>Bacteria</taxon>
        <taxon>Pseudomonadati</taxon>
        <taxon>Bacteroidota</taxon>
        <taxon>Flavobacteriia</taxon>
        <taxon>Flavobacteriales</taxon>
        <taxon>Flavobacteriaceae</taxon>
        <taxon>Mesonia</taxon>
    </lineage>
</organism>
<protein>
    <submittedName>
        <fullName evidence="1">Uncharacterized protein</fullName>
    </submittedName>
</protein>
<dbReference type="AlphaFoldDB" id="A0A840EL66"/>
<dbReference type="RefSeq" id="WP_183475520.1">
    <property type="nucleotide sequence ID" value="NZ_JACIFO010000001.1"/>
</dbReference>
<sequence>MAFNTKEFAWSNVEIAMLGRSITKARGVSYKVTKEKEYLHARGENPHSIQSGNKAYEGQLVLLQSEVEAMAAQLQPDEDLTDLEPFSVSVSYVPKNGTGVITHTLENVEFTEDPREINQNDKFQEITLPIMFLGRKTR</sequence>
<evidence type="ECO:0000313" key="1">
    <source>
        <dbReference type="EMBL" id="MBB4117865.1"/>
    </source>
</evidence>
<reference evidence="1 2" key="1">
    <citation type="submission" date="2020-08" db="EMBL/GenBank/DDBJ databases">
        <title>Genomic Encyclopedia of Type Strains, Phase IV (KMG-IV): sequencing the most valuable type-strain genomes for metagenomic binning, comparative biology and taxonomic classification.</title>
        <authorList>
            <person name="Goeker M."/>
        </authorList>
    </citation>
    <scope>NUCLEOTIDE SEQUENCE [LARGE SCALE GENOMIC DNA]</scope>
    <source>
        <strain evidence="1 2">DSM 29568</strain>
    </source>
</reference>
<keyword evidence="2" id="KW-1185">Reference proteome</keyword>
<proteinExistence type="predicted"/>
<dbReference type="Proteomes" id="UP000553034">
    <property type="component" value="Unassembled WGS sequence"/>
</dbReference>